<dbReference type="EMBL" id="LCHU01000029">
    <property type="protein sequence ID" value="KKT39674.1"/>
    <property type="molecule type" value="Genomic_DNA"/>
</dbReference>
<dbReference type="Pfam" id="PF12686">
    <property type="entry name" value="DUF3800"/>
    <property type="match status" value="1"/>
</dbReference>
<dbReference type="AlphaFoldDB" id="A0A0G1JW26"/>
<name>A0A0G1JW26_9BACT</name>
<sequence length="268" mass="30277">MNKFCFIDSSGIMIKDPFFGTGLLVVKNIGDMADKLNKNSQPAKERTISAKRQAIDQLLAKGRKDEVITMLRNSSRFEMKFDNIRPASESYYERMIDIFFSDNENRFSAMIVNKENPKFDGNGVGDAWETYSKYAASLVVKEMENLPEDQLCVVVDEITRPRNKPLSLEDTILSKIRTEIATGASLDFSQIFGALSIESHSNFLMQLADLLLGAVMYDYKKKAGLVSPQMERRKEPFVNKLRSTLNVASLAQNFVNDSLAHFTVLESI</sequence>
<accession>A0A0G1JW26</accession>
<evidence type="ECO:0008006" key="3">
    <source>
        <dbReference type="Google" id="ProtNLM"/>
    </source>
</evidence>
<dbReference type="Proteomes" id="UP000034736">
    <property type="component" value="Unassembled WGS sequence"/>
</dbReference>
<proteinExistence type="predicted"/>
<organism evidence="1 2">
    <name type="scientific">Candidatus Giovannonibacteria bacterium GW2011_GWA2_44_13b</name>
    <dbReference type="NCBI Taxonomy" id="1618647"/>
    <lineage>
        <taxon>Bacteria</taxon>
        <taxon>Candidatus Giovannoniibacteriota</taxon>
    </lineage>
</organism>
<evidence type="ECO:0000313" key="2">
    <source>
        <dbReference type="Proteomes" id="UP000034736"/>
    </source>
</evidence>
<protein>
    <recommendedName>
        <fullName evidence="3">DUF3800 domain-containing protein</fullName>
    </recommendedName>
</protein>
<reference evidence="1 2" key="1">
    <citation type="journal article" date="2015" name="Nature">
        <title>rRNA introns, odd ribosomes, and small enigmatic genomes across a large radiation of phyla.</title>
        <authorList>
            <person name="Brown C.T."/>
            <person name="Hug L.A."/>
            <person name="Thomas B.C."/>
            <person name="Sharon I."/>
            <person name="Castelle C.J."/>
            <person name="Singh A."/>
            <person name="Wilkins M.J."/>
            <person name="Williams K.H."/>
            <person name="Banfield J.F."/>
        </authorList>
    </citation>
    <scope>NUCLEOTIDE SEQUENCE [LARGE SCALE GENOMIC DNA]</scope>
</reference>
<gene>
    <name evidence="1" type="ORF">UW30_C0029G0005</name>
</gene>
<dbReference type="STRING" id="1618647.UW30_C0029G0005"/>
<comment type="caution">
    <text evidence="1">The sequence shown here is derived from an EMBL/GenBank/DDBJ whole genome shotgun (WGS) entry which is preliminary data.</text>
</comment>
<evidence type="ECO:0000313" key="1">
    <source>
        <dbReference type="EMBL" id="KKT39674.1"/>
    </source>
</evidence>
<dbReference type="InterPro" id="IPR024524">
    <property type="entry name" value="DUF3800"/>
</dbReference>